<sequence length="154" mass="16871">MTIYHPSNSLHTYLPYFSSAELQQENLFRVYEDPEVEGTGWSQGVWGVETGVIDGHLPATPLKNLEAGGNGSSPFLKMQFLWFKAKLETCSGWTVQGSDSFLMCCQAATAAKADKSAEGREADRGLESPTHSPSPLTLTHTFATHPHSIRAFSH</sequence>
<protein>
    <submittedName>
        <fullName evidence="2">Uncharacterized protein</fullName>
    </submittedName>
</protein>
<keyword evidence="3" id="KW-1185">Reference proteome</keyword>
<feature type="compositionally biased region" description="Basic and acidic residues" evidence="1">
    <location>
        <begin position="114"/>
        <end position="126"/>
    </location>
</feature>
<evidence type="ECO:0000256" key="1">
    <source>
        <dbReference type="SAM" id="MobiDB-lite"/>
    </source>
</evidence>
<dbReference type="AlphaFoldDB" id="A0A9N7Z5I5"/>
<dbReference type="EMBL" id="CADEAL010004058">
    <property type="protein sequence ID" value="CAB1450557.1"/>
    <property type="molecule type" value="Genomic_DNA"/>
</dbReference>
<gene>
    <name evidence="2" type="ORF">PLEPLA_LOCUS38249</name>
</gene>
<evidence type="ECO:0000313" key="2">
    <source>
        <dbReference type="EMBL" id="CAB1450557.1"/>
    </source>
</evidence>
<name>A0A9N7Z5I5_PLEPL</name>
<evidence type="ECO:0000313" key="3">
    <source>
        <dbReference type="Proteomes" id="UP001153269"/>
    </source>
</evidence>
<organism evidence="2 3">
    <name type="scientific">Pleuronectes platessa</name>
    <name type="common">European plaice</name>
    <dbReference type="NCBI Taxonomy" id="8262"/>
    <lineage>
        <taxon>Eukaryota</taxon>
        <taxon>Metazoa</taxon>
        <taxon>Chordata</taxon>
        <taxon>Craniata</taxon>
        <taxon>Vertebrata</taxon>
        <taxon>Euteleostomi</taxon>
        <taxon>Actinopterygii</taxon>
        <taxon>Neopterygii</taxon>
        <taxon>Teleostei</taxon>
        <taxon>Neoteleostei</taxon>
        <taxon>Acanthomorphata</taxon>
        <taxon>Carangaria</taxon>
        <taxon>Pleuronectiformes</taxon>
        <taxon>Pleuronectoidei</taxon>
        <taxon>Pleuronectidae</taxon>
        <taxon>Pleuronectes</taxon>
    </lineage>
</organism>
<feature type="region of interest" description="Disordered" evidence="1">
    <location>
        <begin position="114"/>
        <end position="140"/>
    </location>
</feature>
<proteinExistence type="predicted"/>
<reference evidence="2" key="1">
    <citation type="submission" date="2020-03" db="EMBL/GenBank/DDBJ databases">
        <authorList>
            <person name="Weist P."/>
        </authorList>
    </citation>
    <scope>NUCLEOTIDE SEQUENCE</scope>
</reference>
<dbReference type="Proteomes" id="UP001153269">
    <property type="component" value="Unassembled WGS sequence"/>
</dbReference>
<comment type="caution">
    <text evidence="2">The sequence shown here is derived from an EMBL/GenBank/DDBJ whole genome shotgun (WGS) entry which is preliminary data.</text>
</comment>
<accession>A0A9N7Z5I5</accession>
<feature type="compositionally biased region" description="Polar residues" evidence="1">
    <location>
        <begin position="129"/>
        <end position="140"/>
    </location>
</feature>